<organism evidence="7 8">
    <name type="scientific">Stachybotrys chartarum (strain CBS 109288 / IBT 7711)</name>
    <name type="common">Toxic black mold</name>
    <name type="synonym">Stilbospora chartarum</name>
    <dbReference type="NCBI Taxonomy" id="1280523"/>
    <lineage>
        <taxon>Eukaryota</taxon>
        <taxon>Fungi</taxon>
        <taxon>Dikarya</taxon>
        <taxon>Ascomycota</taxon>
        <taxon>Pezizomycotina</taxon>
        <taxon>Sordariomycetes</taxon>
        <taxon>Hypocreomycetidae</taxon>
        <taxon>Hypocreales</taxon>
        <taxon>Stachybotryaceae</taxon>
        <taxon>Stachybotrys</taxon>
    </lineage>
</organism>
<protein>
    <recommendedName>
        <fullName evidence="6">RRM domain-containing protein</fullName>
    </recommendedName>
</protein>
<feature type="compositionally biased region" description="Basic residues" evidence="5">
    <location>
        <begin position="363"/>
        <end position="380"/>
    </location>
</feature>
<dbReference type="SMART" id="SM00360">
    <property type="entry name" value="RRM"/>
    <property type="match status" value="1"/>
</dbReference>
<feature type="compositionally biased region" description="Acidic residues" evidence="5">
    <location>
        <begin position="99"/>
        <end position="122"/>
    </location>
</feature>
<dbReference type="PANTHER" id="PTHR46754">
    <property type="entry name" value="MKI67 FHA DOMAIN-INTERACTING NUCLEOLAR PHOSPHOPROTEIN"/>
    <property type="match status" value="1"/>
</dbReference>
<evidence type="ECO:0000256" key="1">
    <source>
        <dbReference type="ARBA" id="ARBA00004604"/>
    </source>
</evidence>
<feature type="compositionally biased region" description="Acidic residues" evidence="5">
    <location>
        <begin position="340"/>
        <end position="350"/>
    </location>
</feature>
<feature type="region of interest" description="Disordered" evidence="5">
    <location>
        <begin position="1"/>
        <end position="156"/>
    </location>
</feature>
<feature type="compositionally biased region" description="Basic and acidic residues" evidence="5">
    <location>
        <begin position="56"/>
        <end position="67"/>
    </location>
</feature>
<dbReference type="Gene3D" id="3.30.70.330">
    <property type="match status" value="1"/>
</dbReference>
<accession>A0A084B5A8</accession>
<dbReference type="SUPFAM" id="SSF54928">
    <property type="entry name" value="RNA-binding domain, RBD"/>
    <property type="match status" value="1"/>
</dbReference>
<dbReference type="GO" id="GO:0005730">
    <property type="term" value="C:nucleolus"/>
    <property type="evidence" value="ECO:0007669"/>
    <property type="project" value="UniProtKB-SubCell"/>
</dbReference>
<gene>
    <name evidence="7" type="ORF">S7711_02524</name>
</gene>
<dbReference type="InterPro" id="IPR012677">
    <property type="entry name" value="Nucleotide-bd_a/b_plait_sf"/>
</dbReference>
<dbReference type="InterPro" id="IPR000504">
    <property type="entry name" value="RRM_dom"/>
</dbReference>
<reference evidence="7 8" key="1">
    <citation type="journal article" date="2014" name="BMC Genomics">
        <title>Comparative genome sequencing reveals chemotype-specific gene clusters in the toxigenic black mold Stachybotrys.</title>
        <authorList>
            <person name="Semeiks J."/>
            <person name="Borek D."/>
            <person name="Otwinowski Z."/>
            <person name="Grishin N.V."/>
        </authorList>
    </citation>
    <scope>NUCLEOTIDE SEQUENCE [LARGE SCALE GENOMIC DNA]</scope>
    <source>
        <strain evidence="8">CBS 109288 / IBT 7711</strain>
    </source>
</reference>
<proteinExistence type="predicted"/>
<dbReference type="GO" id="GO:0003723">
    <property type="term" value="F:RNA binding"/>
    <property type="evidence" value="ECO:0007669"/>
    <property type="project" value="UniProtKB-UniRule"/>
</dbReference>
<name>A0A084B5A8_STACB</name>
<feature type="compositionally biased region" description="Basic and acidic residues" evidence="5">
    <location>
        <begin position="10"/>
        <end position="29"/>
    </location>
</feature>
<dbReference type="PROSITE" id="PS50102">
    <property type="entry name" value="RRM"/>
    <property type="match status" value="1"/>
</dbReference>
<feature type="domain" description="RRM" evidence="6">
    <location>
        <begin position="157"/>
        <end position="235"/>
    </location>
</feature>
<feature type="compositionally biased region" description="Basic and acidic residues" evidence="5">
    <location>
        <begin position="140"/>
        <end position="150"/>
    </location>
</feature>
<evidence type="ECO:0000256" key="3">
    <source>
        <dbReference type="ARBA" id="ARBA00023242"/>
    </source>
</evidence>
<dbReference type="CDD" id="cd12307">
    <property type="entry name" value="RRM_NIFK_like"/>
    <property type="match status" value="1"/>
</dbReference>
<keyword evidence="2 4" id="KW-0694">RNA-binding</keyword>
<dbReference type="Proteomes" id="UP000028045">
    <property type="component" value="Unassembled WGS sequence"/>
</dbReference>
<dbReference type="AlphaFoldDB" id="A0A084B5A8"/>
<evidence type="ECO:0000259" key="6">
    <source>
        <dbReference type="PROSITE" id="PS50102"/>
    </source>
</evidence>
<sequence length="380" mass="41840">MAPELRKRKSAAEIKKPDAAPAKIAEKATAKGKGKRKAAEEASPVSTKKQKPVKKVVTESEVVEKPTKSKAKKSKPAKEAEVEAEEPIQDETTLRVSDGESDSEEEEGVQELAEQLDPEDEEATGKELFKPGQDVGKIPEPSKTKGAKADGEEEEPGVIYIGRIPHGFYEHEMRQYFSQFGPVSKLRISRNKKTGASKHFAFVEFAETSTAEIAAKTMDNYLLFGHILKCKVLPKEQVREDLFKGANHRFKKIPWNKMAGRQLEKPLTESAWDTKIQKEKAKRGKQAAKLKALGYDFEAPELKKAPPPPPVAAIENEVKEPKAIEDVPAEAAVSEKEDQPVEEDEAEATAEEVPKSISAPKPKSIKGKTGKGSRTKKARA</sequence>
<dbReference type="InterPro" id="IPR035979">
    <property type="entry name" value="RBD_domain_sf"/>
</dbReference>
<feature type="region of interest" description="Disordered" evidence="5">
    <location>
        <begin position="300"/>
        <end position="380"/>
    </location>
</feature>
<evidence type="ECO:0000256" key="5">
    <source>
        <dbReference type="SAM" id="MobiDB-lite"/>
    </source>
</evidence>
<evidence type="ECO:0000313" key="8">
    <source>
        <dbReference type="Proteomes" id="UP000028045"/>
    </source>
</evidence>
<dbReference type="OrthoDB" id="21467at2759"/>
<dbReference type="Pfam" id="PF00076">
    <property type="entry name" value="RRM_1"/>
    <property type="match status" value="1"/>
</dbReference>
<evidence type="ECO:0000313" key="7">
    <source>
        <dbReference type="EMBL" id="KEY72737.1"/>
    </source>
</evidence>
<feature type="compositionally biased region" description="Basic and acidic residues" evidence="5">
    <location>
        <begin position="316"/>
        <end position="325"/>
    </location>
</feature>
<keyword evidence="3" id="KW-0539">Nucleus</keyword>
<evidence type="ECO:0000256" key="2">
    <source>
        <dbReference type="ARBA" id="ARBA00022884"/>
    </source>
</evidence>
<comment type="subcellular location">
    <subcellularLocation>
        <location evidence="1">Nucleus</location>
        <location evidence="1">Nucleolus</location>
    </subcellularLocation>
</comment>
<dbReference type="EMBL" id="KL648018">
    <property type="protein sequence ID" value="KEY72737.1"/>
    <property type="molecule type" value="Genomic_DNA"/>
</dbReference>
<dbReference type="HOGENOM" id="CLU_025741_5_0_1"/>
<evidence type="ECO:0000256" key="4">
    <source>
        <dbReference type="PROSITE-ProRule" id="PRU00176"/>
    </source>
</evidence>
<keyword evidence="8" id="KW-1185">Reference proteome</keyword>